<dbReference type="PANTHER" id="PTHR36964">
    <property type="entry name" value="PROTEIN-METHIONINE-SULFOXIDE REDUCTASE HEME-BINDING SUBUNIT MSRQ"/>
    <property type="match status" value="1"/>
</dbReference>
<dbReference type="STRING" id="980561.A1359_20750"/>
<name>A0A177NRN8_9GAMM</name>
<comment type="caution">
    <text evidence="10">The sequence shown here is derived from an EMBL/GenBank/DDBJ whole genome shotgun (WGS) entry which is preliminary data.</text>
</comment>
<keyword evidence="8" id="KW-0285">Flavoprotein</keyword>
<evidence type="ECO:0000313" key="10">
    <source>
        <dbReference type="EMBL" id="OAI20561.1"/>
    </source>
</evidence>
<keyword evidence="6 8" id="KW-0408">Iron</keyword>
<comment type="similarity">
    <text evidence="8">Belongs to the MsrQ family.</text>
</comment>
<reference evidence="10 11" key="1">
    <citation type="submission" date="2016-03" db="EMBL/GenBank/DDBJ databases">
        <authorList>
            <person name="Ploux O."/>
        </authorList>
    </citation>
    <scope>NUCLEOTIDE SEQUENCE [LARGE SCALE GENOMIC DNA]</scope>
    <source>
        <strain evidence="10 11">R-45370</strain>
    </source>
</reference>
<evidence type="ECO:0000259" key="9">
    <source>
        <dbReference type="Pfam" id="PF01794"/>
    </source>
</evidence>
<dbReference type="OrthoDB" id="9788328at2"/>
<feature type="transmembrane region" description="Helical" evidence="8">
    <location>
        <begin position="153"/>
        <end position="172"/>
    </location>
</feature>
<comment type="subunit">
    <text evidence="8">Heterodimer of a catalytic subunit (MsrP) and a heme-binding subunit (MsrQ).</text>
</comment>
<dbReference type="GO" id="GO:0016679">
    <property type="term" value="F:oxidoreductase activity, acting on diphenols and related substances as donors"/>
    <property type="evidence" value="ECO:0007669"/>
    <property type="project" value="TreeGrafter"/>
</dbReference>
<keyword evidence="8" id="KW-1003">Cell membrane</keyword>
<dbReference type="InterPro" id="IPR013130">
    <property type="entry name" value="Fe3_Rdtase_TM_dom"/>
</dbReference>
<evidence type="ECO:0000313" key="11">
    <source>
        <dbReference type="Proteomes" id="UP000078476"/>
    </source>
</evidence>
<protein>
    <recommendedName>
        <fullName evidence="8">Protein-methionine-sulfoxide reductase heme-binding subunit MsrQ</fullName>
    </recommendedName>
    <alternativeName>
        <fullName evidence="8">Flavocytochrome MsrQ</fullName>
    </alternativeName>
</protein>
<comment type="function">
    <text evidence="8">Part of the MsrPQ system that repairs oxidized periplasmic proteins containing methionine sulfoxide residues (Met-O), using respiratory chain electrons. Thus protects these proteins from oxidative-stress damage caused by reactive species of oxygen and chlorine generated by the host defense mechanisms. MsrPQ is essential for the maintenance of envelope integrity under bleach stress, rescuing a wide series of structurally unrelated periplasmic proteins from methionine oxidation. MsrQ provides electrons for reduction to the reductase catalytic subunit MsrP, using the quinone pool of the respiratory chain.</text>
</comment>
<feature type="transmembrane region" description="Helical" evidence="8">
    <location>
        <begin position="51"/>
        <end position="70"/>
    </location>
</feature>
<keyword evidence="4 8" id="KW-0812">Transmembrane</keyword>
<evidence type="ECO:0000256" key="4">
    <source>
        <dbReference type="ARBA" id="ARBA00022692"/>
    </source>
</evidence>
<dbReference type="AlphaFoldDB" id="A0A177NRN8"/>
<keyword evidence="8" id="KW-0479">Metal-binding</keyword>
<evidence type="ECO:0000256" key="6">
    <source>
        <dbReference type="ARBA" id="ARBA00023004"/>
    </source>
</evidence>
<keyword evidence="2 8" id="KW-0813">Transport</keyword>
<feature type="domain" description="Ferric oxidoreductase" evidence="9">
    <location>
        <begin position="50"/>
        <end position="165"/>
    </location>
</feature>
<evidence type="ECO:0000256" key="8">
    <source>
        <dbReference type="HAMAP-Rule" id="MF_01207"/>
    </source>
</evidence>
<evidence type="ECO:0000256" key="3">
    <source>
        <dbReference type="ARBA" id="ARBA00022617"/>
    </source>
</evidence>
<accession>A0A177NRN8</accession>
<dbReference type="GO" id="GO:0046872">
    <property type="term" value="F:metal ion binding"/>
    <property type="evidence" value="ECO:0007669"/>
    <property type="project" value="UniProtKB-KW"/>
</dbReference>
<dbReference type="Proteomes" id="UP000078476">
    <property type="component" value="Unassembled WGS sequence"/>
</dbReference>
<keyword evidence="7 8" id="KW-0472">Membrane</keyword>
<keyword evidence="8" id="KW-0249">Electron transport</keyword>
<dbReference type="GO" id="GO:0005886">
    <property type="term" value="C:plasma membrane"/>
    <property type="evidence" value="ECO:0007669"/>
    <property type="project" value="UniProtKB-SubCell"/>
</dbReference>
<organism evidence="10 11">
    <name type="scientific">Methylomonas lenta</name>
    <dbReference type="NCBI Taxonomy" id="980561"/>
    <lineage>
        <taxon>Bacteria</taxon>
        <taxon>Pseudomonadati</taxon>
        <taxon>Pseudomonadota</taxon>
        <taxon>Gammaproteobacteria</taxon>
        <taxon>Methylococcales</taxon>
        <taxon>Methylococcaceae</taxon>
        <taxon>Methylomonas</taxon>
    </lineage>
</organism>
<dbReference type="HAMAP" id="MF_01207">
    <property type="entry name" value="MsrQ"/>
    <property type="match status" value="1"/>
</dbReference>
<feature type="transmembrane region" description="Helical" evidence="8">
    <location>
        <begin position="178"/>
        <end position="196"/>
    </location>
</feature>
<dbReference type="InterPro" id="IPR022837">
    <property type="entry name" value="MsrQ-like"/>
</dbReference>
<dbReference type="GO" id="GO:0010181">
    <property type="term" value="F:FMN binding"/>
    <property type="evidence" value="ECO:0007669"/>
    <property type="project" value="UniProtKB-UniRule"/>
</dbReference>
<keyword evidence="11" id="KW-1185">Reference proteome</keyword>
<evidence type="ECO:0000256" key="2">
    <source>
        <dbReference type="ARBA" id="ARBA00022448"/>
    </source>
</evidence>
<dbReference type="RefSeq" id="WP_066977586.1">
    <property type="nucleotide sequence ID" value="NZ_LUUI01000041.1"/>
</dbReference>
<feature type="transmembrane region" description="Helical" evidence="8">
    <location>
        <begin position="82"/>
        <end position="101"/>
    </location>
</feature>
<evidence type="ECO:0000256" key="1">
    <source>
        <dbReference type="ARBA" id="ARBA00004141"/>
    </source>
</evidence>
<dbReference type="Pfam" id="PF01794">
    <property type="entry name" value="Ferric_reduct"/>
    <property type="match status" value="1"/>
</dbReference>
<comment type="cofactor">
    <cofactor evidence="8">
        <name>heme b</name>
        <dbReference type="ChEBI" id="CHEBI:60344"/>
    </cofactor>
    <text evidence="8">Binds 1 heme b (iron(II)-protoporphyrin IX) group per subunit.</text>
</comment>
<evidence type="ECO:0000256" key="7">
    <source>
        <dbReference type="ARBA" id="ARBA00023136"/>
    </source>
</evidence>
<keyword evidence="3 8" id="KW-0349">Heme</keyword>
<sequence>MRQQSKLNRVMPWLKVGVFLLALLPFIKLILGFYQDDLGANPIEKITHTTGFWTLSFLLITLTATPLRLITHWSWPIRLRRMLGLFAFFYACLHFLTYLILDQFFDAAAIIEDISKRPYITLGFTAFVLLTPLAISSNDTITRKIGSKNWRRLHSLIYPIAIVGVIHFAWLVKKDLSTPLMFAGLLSTLLLIRLFYRR</sequence>
<comment type="cofactor">
    <cofactor evidence="8">
        <name>FMN</name>
        <dbReference type="ChEBI" id="CHEBI:58210"/>
    </cofactor>
    <text evidence="8">Binds 1 FMN per subunit.</text>
</comment>
<dbReference type="EMBL" id="LUUI01000041">
    <property type="protein sequence ID" value="OAI20561.1"/>
    <property type="molecule type" value="Genomic_DNA"/>
</dbReference>
<feature type="transmembrane region" description="Helical" evidence="8">
    <location>
        <begin position="121"/>
        <end position="141"/>
    </location>
</feature>
<dbReference type="GO" id="GO:0009055">
    <property type="term" value="F:electron transfer activity"/>
    <property type="evidence" value="ECO:0007669"/>
    <property type="project" value="UniProtKB-UniRule"/>
</dbReference>
<proteinExistence type="inferred from homology"/>
<keyword evidence="5 8" id="KW-1133">Transmembrane helix</keyword>
<feature type="transmembrane region" description="Helical" evidence="8">
    <location>
        <begin position="12"/>
        <end position="31"/>
    </location>
</feature>
<gene>
    <name evidence="8" type="primary">msrQ</name>
    <name evidence="10" type="ORF">A1359_20750</name>
</gene>
<evidence type="ECO:0000256" key="5">
    <source>
        <dbReference type="ARBA" id="ARBA00022989"/>
    </source>
</evidence>
<comment type="subcellular location">
    <subcellularLocation>
        <location evidence="8">Cell membrane</location>
        <topology evidence="8">Multi-pass membrane protein</topology>
    </subcellularLocation>
    <subcellularLocation>
        <location evidence="1">Membrane</location>
        <topology evidence="1">Multi-pass membrane protein</topology>
    </subcellularLocation>
</comment>
<dbReference type="GO" id="GO:0020037">
    <property type="term" value="F:heme binding"/>
    <property type="evidence" value="ECO:0007669"/>
    <property type="project" value="UniProtKB-UniRule"/>
</dbReference>
<dbReference type="GO" id="GO:0030091">
    <property type="term" value="P:protein repair"/>
    <property type="evidence" value="ECO:0007669"/>
    <property type="project" value="UniProtKB-UniRule"/>
</dbReference>
<keyword evidence="8" id="KW-0288">FMN</keyword>
<dbReference type="PANTHER" id="PTHR36964:SF1">
    <property type="entry name" value="PROTEIN-METHIONINE-SULFOXIDE REDUCTASE HEME-BINDING SUBUNIT MSRQ"/>
    <property type="match status" value="1"/>
</dbReference>